<dbReference type="Proteomes" id="UP000193240">
    <property type="component" value="Unassembled WGS sequence"/>
</dbReference>
<proteinExistence type="predicted"/>
<feature type="transmembrane region" description="Helical" evidence="2">
    <location>
        <begin position="904"/>
        <end position="923"/>
    </location>
</feature>
<feature type="chain" id="PRO_5011965863" description="GH16 domain-containing protein" evidence="3">
    <location>
        <begin position="22"/>
        <end position="926"/>
    </location>
</feature>
<keyword evidence="2" id="KW-0812">Transmembrane</keyword>
<dbReference type="SUPFAM" id="SSF49899">
    <property type="entry name" value="Concanavalin A-like lectins/glucanases"/>
    <property type="match status" value="1"/>
</dbReference>
<evidence type="ECO:0000256" key="1">
    <source>
        <dbReference type="SAM" id="MobiDB-lite"/>
    </source>
</evidence>
<evidence type="ECO:0000259" key="4">
    <source>
        <dbReference type="PROSITE" id="PS51762"/>
    </source>
</evidence>
<keyword evidence="2" id="KW-0472">Membrane</keyword>
<dbReference type="STRING" id="105696.A0A1Y2LUG0"/>
<gene>
    <name evidence="5" type="ORF">B5807_10014</name>
</gene>
<evidence type="ECO:0000256" key="3">
    <source>
        <dbReference type="SAM" id="SignalP"/>
    </source>
</evidence>
<reference evidence="5 6" key="1">
    <citation type="journal article" date="2017" name="Genome Announc.">
        <title>Genome sequence of the saprophytic ascomycete Epicoccum nigrum ICMP 19927 strain isolated from New Zealand.</title>
        <authorList>
            <person name="Fokin M."/>
            <person name="Fleetwood D."/>
            <person name="Weir B.S."/>
            <person name="Villas-Boas S.G."/>
        </authorList>
    </citation>
    <scope>NUCLEOTIDE SEQUENCE [LARGE SCALE GENOMIC DNA]</scope>
    <source>
        <strain evidence="5 6">ICMP 19927</strain>
    </source>
</reference>
<accession>A0A1Y2LUG0</accession>
<dbReference type="PROSITE" id="PS51762">
    <property type="entry name" value="GH16_2"/>
    <property type="match status" value="1"/>
</dbReference>
<feature type="region of interest" description="Disordered" evidence="1">
    <location>
        <begin position="468"/>
        <end position="497"/>
    </location>
</feature>
<dbReference type="Pfam" id="PF26113">
    <property type="entry name" value="GH16_XgeA"/>
    <property type="match status" value="1"/>
</dbReference>
<evidence type="ECO:0000313" key="5">
    <source>
        <dbReference type="EMBL" id="OSS47262.1"/>
    </source>
</evidence>
<dbReference type="FunFam" id="2.60.120.200:FF:000179">
    <property type="entry name" value="Unplaced genomic scaffold supercont1.19, whole genome shotgun sequence"/>
    <property type="match status" value="1"/>
</dbReference>
<evidence type="ECO:0000313" key="6">
    <source>
        <dbReference type="Proteomes" id="UP000193240"/>
    </source>
</evidence>
<dbReference type="GO" id="GO:0009251">
    <property type="term" value="P:glucan catabolic process"/>
    <property type="evidence" value="ECO:0007669"/>
    <property type="project" value="TreeGrafter"/>
</dbReference>
<dbReference type="GO" id="GO:0004553">
    <property type="term" value="F:hydrolase activity, hydrolyzing O-glycosyl compounds"/>
    <property type="evidence" value="ECO:0007669"/>
    <property type="project" value="InterPro"/>
</dbReference>
<sequence length="926" mass="94738">MPSLSTLLGVGAATFFSVASATKYAPVDTLPGSSFFDHFDFVTEEKTNGFVKYVDRNTAEQKQYISYEDGDAVFGVDHTSMLNSADGGDIGRESVRLEGKKDYNKGLFVLDIKHMPGGICGTWPAFWALGREPWPVKGEIDIVEGVNTNSLNTVTLHTDTQCKVNGLGQTGKLAAADCALDSAGTTGCDVGDSRTTSYGVGFNANSGGHYVTEWQDDGIKIWFFPRGSAPNSLATSEPDTTEFGTPVASFQGDCDMEKRFMDQRFIFTNTFCGDWAGIVYEQSGCPMYDGLSGMASCKKYVAEHPALYKEAYWRVSSFKTYNERAVVSSSSLAPSSTPHVSSSSTQVSSSSVHASISSAYPISSPVAASGSSTAVSSSSVQVFSTSVSASSSSAVSSSSVLSSSVTRSSATRAPAVLSSASPSPSSSVAVSSSVSNDPSSTVSASALASETLYPSSFSSSASGFSPSALTSSVSESPHSRDGPMTISRSSASNTPHVSSIVSLTSEVSSAATSSASESPYSRNASSRTSSTSASSTPSSSDVSATSSYRVASGTSSTLAAVSYEGQSVSPSETLSASSVISSSEDPYSSTAIYSSGTSGSAHPAASAVSSSSASVHSAPAPVTSGLSSSTPLPSADPAEEKTTTAYETTYIDVGPAGYTTVTATVTATITTKVSATQTTAAHSTTDAHYAPPGFQVTTKYCAQGCGAGPTAVTVTVPYASLASSHGGPGRPTDRPGRPYGPDNTHYSPSQHGPPSASDNAHHGQPGSPSSPENNAPYNPNQHGEPSTPDDTPRHTPGQPDFRGKPSTPDNNTPDDAHHHRSHASQRAKPSPDAARPGQPGTRLPPAHPRRHLLAVVAPALNATASHSQAALSTGSSASSGPTMGAATPAAVSASAASLLRVESLLVAWSVSLVVASVVLLLVVDVA</sequence>
<keyword evidence="3" id="KW-0732">Signal</keyword>
<feature type="signal peptide" evidence="3">
    <location>
        <begin position="1"/>
        <end position="21"/>
    </location>
</feature>
<dbReference type="InParanoid" id="A0A1Y2LUG0"/>
<dbReference type="InterPro" id="IPR050546">
    <property type="entry name" value="Glycosyl_Hydrlase_16"/>
</dbReference>
<name>A0A1Y2LUG0_EPING</name>
<organism evidence="5 6">
    <name type="scientific">Epicoccum nigrum</name>
    <name type="common">Soil fungus</name>
    <name type="synonym">Epicoccum purpurascens</name>
    <dbReference type="NCBI Taxonomy" id="105696"/>
    <lineage>
        <taxon>Eukaryota</taxon>
        <taxon>Fungi</taxon>
        <taxon>Dikarya</taxon>
        <taxon>Ascomycota</taxon>
        <taxon>Pezizomycotina</taxon>
        <taxon>Dothideomycetes</taxon>
        <taxon>Pleosporomycetidae</taxon>
        <taxon>Pleosporales</taxon>
        <taxon>Pleosporineae</taxon>
        <taxon>Didymellaceae</taxon>
        <taxon>Epicoccum</taxon>
    </lineage>
</organism>
<dbReference type="InterPro" id="IPR013320">
    <property type="entry name" value="ConA-like_dom_sf"/>
</dbReference>
<feature type="compositionally biased region" description="Polar residues" evidence="1">
    <location>
        <begin position="486"/>
        <end position="496"/>
    </location>
</feature>
<feature type="region of interest" description="Disordered" evidence="1">
    <location>
        <begin position="414"/>
        <end position="441"/>
    </location>
</feature>
<dbReference type="PANTHER" id="PTHR10963">
    <property type="entry name" value="GLYCOSYL HYDROLASE-RELATED"/>
    <property type="match status" value="1"/>
</dbReference>
<dbReference type="AlphaFoldDB" id="A0A1Y2LUG0"/>
<feature type="region of interest" description="Disordered" evidence="1">
    <location>
        <begin position="511"/>
        <end position="547"/>
    </location>
</feature>
<feature type="compositionally biased region" description="Polar residues" evidence="1">
    <location>
        <begin position="744"/>
        <end position="758"/>
    </location>
</feature>
<evidence type="ECO:0000256" key="2">
    <source>
        <dbReference type="SAM" id="Phobius"/>
    </source>
</evidence>
<protein>
    <recommendedName>
        <fullName evidence="4">GH16 domain-containing protein</fullName>
    </recommendedName>
</protein>
<dbReference type="Gene3D" id="2.60.120.200">
    <property type="match status" value="1"/>
</dbReference>
<dbReference type="InterPro" id="IPR000757">
    <property type="entry name" value="Beta-glucanase-like"/>
</dbReference>
<dbReference type="PANTHER" id="PTHR10963:SF24">
    <property type="entry name" value="GLYCOSIDASE C21B10.07-RELATED"/>
    <property type="match status" value="1"/>
</dbReference>
<feature type="compositionally biased region" description="Polar residues" evidence="1">
    <location>
        <begin position="766"/>
        <end position="784"/>
    </location>
</feature>
<feature type="region of interest" description="Disordered" evidence="1">
    <location>
        <begin position="615"/>
        <end position="641"/>
    </location>
</feature>
<keyword evidence="2" id="KW-1133">Transmembrane helix</keyword>
<dbReference type="OMA" id="CANFAAG"/>
<dbReference type="CDD" id="cd02181">
    <property type="entry name" value="GH16_fungal_Lam16A_glucanase"/>
    <property type="match status" value="1"/>
</dbReference>
<feature type="domain" description="GH16" evidence="4">
    <location>
        <begin position="20"/>
        <end position="284"/>
    </location>
</feature>
<dbReference type="EMBL" id="KZ107849">
    <property type="protein sequence ID" value="OSS47262.1"/>
    <property type="molecule type" value="Genomic_DNA"/>
</dbReference>
<feature type="compositionally biased region" description="Low complexity" evidence="1">
    <location>
        <begin position="615"/>
        <end position="633"/>
    </location>
</feature>
<feature type="region of interest" description="Disordered" evidence="1">
    <location>
        <begin position="722"/>
        <end position="846"/>
    </location>
</feature>
<keyword evidence="6" id="KW-1185">Reference proteome</keyword>